<dbReference type="Pfam" id="PF00196">
    <property type="entry name" value="GerE"/>
    <property type="match status" value="1"/>
</dbReference>
<dbReference type="PROSITE" id="PS50043">
    <property type="entry name" value="HTH_LUXR_2"/>
    <property type="match status" value="1"/>
</dbReference>
<dbReference type="InterPro" id="IPR036388">
    <property type="entry name" value="WH-like_DNA-bd_sf"/>
</dbReference>
<dbReference type="AlphaFoldDB" id="A0A6G8Q2R1"/>
<evidence type="ECO:0000256" key="2">
    <source>
        <dbReference type="ARBA" id="ARBA00023125"/>
    </source>
</evidence>
<proteinExistence type="predicted"/>
<dbReference type="PRINTS" id="PR00038">
    <property type="entry name" value="HTHLUXR"/>
</dbReference>
<dbReference type="Proteomes" id="UP000502706">
    <property type="component" value="Chromosome"/>
</dbReference>
<dbReference type="KEGG" id="rmar:GBA65_11205"/>
<evidence type="ECO:0000256" key="1">
    <source>
        <dbReference type="ARBA" id="ARBA00023015"/>
    </source>
</evidence>
<dbReference type="InterPro" id="IPR016032">
    <property type="entry name" value="Sig_transdc_resp-reg_C-effctor"/>
</dbReference>
<dbReference type="CDD" id="cd06170">
    <property type="entry name" value="LuxR_C_like"/>
    <property type="match status" value="1"/>
</dbReference>
<gene>
    <name evidence="6" type="ORF">GBA65_11205</name>
</gene>
<reference evidence="6 7" key="1">
    <citation type="submission" date="2019-10" db="EMBL/GenBank/DDBJ databases">
        <title>Rubrobacter sp nov SCSIO 52915 isolated from a deep-sea sediment in the South China Sea.</title>
        <authorList>
            <person name="Chen R.W."/>
        </authorList>
    </citation>
    <scope>NUCLEOTIDE SEQUENCE [LARGE SCALE GENOMIC DNA]</scope>
    <source>
        <strain evidence="6 7">SCSIO 52915</strain>
    </source>
</reference>
<feature type="domain" description="HTH luxR-type" evidence="5">
    <location>
        <begin position="109"/>
        <end position="174"/>
    </location>
</feature>
<keyword evidence="2" id="KW-0238">DNA-binding</keyword>
<protein>
    <recommendedName>
        <fullName evidence="5">HTH luxR-type domain-containing protein</fullName>
    </recommendedName>
</protein>
<keyword evidence="1" id="KW-0805">Transcription regulation</keyword>
<keyword evidence="3" id="KW-0804">Transcription</keyword>
<dbReference type="EMBL" id="CP045121">
    <property type="protein sequence ID" value="QIN80771.1"/>
    <property type="molecule type" value="Genomic_DNA"/>
</dbReference>
<dbReference type="GO" id="GO:0003677">
    <property type="term" value="F:DNA binding"/>
    <property type="evidence" value="ECO:0007669"/>
    <property type="project" value="UniProtKB-KW"/>
</dbReference>
<dbReference type="SMART" id="SM00421">
    <property type="entry name" value="HTH_LUXR"/>
    <property type="match status" value="1"/>
</dbReference>
<dbReference type="GO" id="GO:0006355">
    <property type="term" value="P:regulation of DNA-templated transcription"/>
    <property type="evidence" value="ECO:0007669"/>
    <property type="project" value="InterPro"/>
</dbReference>
<organism evidence="6 7">
    <name type="scientific">Rubrobacter marinus</name>
    <dbReference type="NCBI Taxonomy" id="2653852"/>
    <lineage>
        <taxon>Bacteria</taxon>
        <taxon>Bacillati</taxon>
        <taxon>Actinomycetota</taxon>
        <taxon>Rubrobacteria</taxon>
        <taxon>Rubrobacterales</taxon>
        <taxon>Rubrobacteraceae</taxon>
        <taxon>Rubrobacter</taxon>
    </lineage>
</organism>
<accession>A0A6G8Q2R1</accession>
<evidence type="ECO:0000259" key="5">
    <source>
        <dbReference type="PROSITE" id="PS50043"/>
    </source>
</evidence>
<keyword evidence="7" id="KW-1185">Reference proteome</keyword>
<evidence type="ECO:0000256" key="4">
    <source>
        <dbReference type="SAM" id="MobiDB-lite"/>
    </source>
</evidence>
<dbReference type="Gene3D" id="1.10.10.10">
    <property type="entry name" value="Winged helix-like DNA-binding domain superfamily/Winged helix DNA-binding domain"/>
    <property type="match status" value="1"/>
</dbReference>
<dbReference type="PANTHER" id="PTHR44688:SF16">
    <property type="entry name" value="DNA-BINDING TRANSCRIPTIONAL ACTIVATOR DEVR_DOSR"/>
    <property type="match status" value="1"/>
</dbReference>
<sequence length="176" mass="18724">MAIRGWASRKDAIGGAKGAERELLAALREYGELTPTAAAMLTPLTVAQAAEELEKLAREGHLEARTREGAISYAMREGDRRAVPSAQSEARTRPIGNATGEATPPARPAQTLPDPLTGRELAVLRLLAAGRTNREIARELFVAEGTVKAHVAGVYRKLGVHSRAEAASRAADLNLL</sequence>
<evidence type="ECO:0000313" key="7">
    <source>
        <dbReference type="Proteomes" id="UP000502706"/>
    </source>
</evidence>
<dbReference type="PANTHER" id="PTHR44688">
    <property type="entry name" value="DNA-BINDING TRANSCRIPTIONAL ACTIVATOR DEVR_DOSR"/>
    <property type="match status" value="1"/>
</dbReference>
<dbReference type="InterPro" id="IPR000792">
    <property type="entry name" value="Tscrpt_reg_LuxR_C"/>
</dbReference>
<evidence type="ECO:0000256" key="3">
    <source>
        <dbReference type="ARBA" id="ARBA00023163"/>
    </source>
</evidence>
<feature type="region of interest" description="Disordered" evidence="4">
    <location>
        <begin position="78"/>
        <end position="114"/>
    </location>
</feature>
<evidence type="ECO:0000313" key="6">
    <source>
        <dbReference type="EMBL" id="QIN80771.1"/>
    </source>
</evidence>
<name>A0A6G8Q2R1_9ACTN</name>
<dbReference type="SUPFAM" id="SSF46894">
    <property type="entry name" value="C-terminal effector domain of the bipartite response regulators"/>
    <property type="match status" value="1"/>
</dbReference>